<gene>
    <name evidence="2" type="ORF">RR48_01118</name>
</gene>
<dbReference type="SUPFAM" id="SSF52540">
    <property type="entry name" value="P-loop containing nucleoside triphosphate hydrolases"/>
    <property type="match status" value="1"/>
</dbReference>
<evidence type="ECO:0000259" key="1">
    <source>
        <dbReference type="Pfam" id="PF01443"/>
    </source>
</evidence>
<proteinExistence type="predicted"/>
<evidence type="ECO:0000313" key="2">
    <source>
        <dbReference type="EMBL" id="KPJ14163.1"/>
    </source>
</evidence>
<sequence length="146" mass="16209">MHAPKPVRPKPKCVRGRYTGAKIPTSVPNTLFLVFTQEEKENLHHLGYGTGEGSRLLTVHEAQGLTYGTVIILRSTARKLQLHDSVQHAVVAVSRHTAECAYYTDDRQDATARLILRATNAPTDKIIAYNTKMAMRNRDAAIVEVS</sequence>
<accession>A0A0N1IEJ4</accession>
<feature type="domain" description="(+)RNA virus helicase C-terminal" evidence="1">
    <location>
        <begin position="21"/>
        <end position="104"/>
    </location>
</feature>
<dbReference type="AlphaFoldDB" id="A0A0N1IEJ4"/>
<protein>
    <submittedName>
        <fullName evidence="2">Replicase large subunit</fullName>
    </submittedName>
</protein>
<dbReference type="GO" id="GO:0005524">
    <property type="term" value="F:ATP binding"/>
    <property type="evidence" value="ECO:0007669"/>
    <property type="project" value="InterPro"/>
</dbReference>
<dbReference type="EMBL" id="KQ460506">
    <property type="protein sequence ID" value="KPJ14163.1"/>
    <property type="molecule type" value="Genomic_DNA"/>
</dbReference>
<dbReference type="InterPro" id="IPR027351">
    <property type="entry name" value="(+)RNA_virus_helicase_core_dom"/>
</dbReference>
<dbReference type="InterPro" id="IPR027417">
    <property type="entry name" value="P-loop_NTPase"/>
</dbReference>
<reference evidence="2 3" key="1">
    <citation type="journal article" date="2015" name="Nat. Commun.">
        <title>Outbred genome sequencing and CRISPR/Cas9 gene editing in butterflies.</title>
        <authorList>
            <person name="Li X."/>
            <person name="Fan D."/>
            <person name="Zhang W."/>
            <person name="Liu G."/>
            <person name="Zhang L."/>
            <person name="Zhao L."/>
            <person name="Fang X."/>
            <person name="Chen L."/>
            <person name="Dong Y."/>
            <person name="Chen Y."/>
            <person name="Ding Y."/>
            <person name="Zhao R."/>
            <person name="Feng M."/>
            <person name="Zhu Y."/>
            <person name="Feng Y."/>
            <person name="Jiang X."/>
            <person name="Zhu D."/>
            <person name="Xiang H."/>
            <person name="Feng X."/>
            <person name="Li S."/>
            <person name="Wang J."/>
            <person name="Zhang G."/>
            <person name="Kronforst M.R."/>
            <person name="Wang W."/>
        </authorList>
    </citation>
    <scope>NUCLEOTIDE SEQUENCE [LARGE SCALE GENOMIC DNA]</scope>
    <source>
        <strain evidence="2">Ya'a_city_454_Pm</strain>
        <tissue evidence="2">Whole body</tissue>
    </source>
</reference>
<organism evidence="2 3">
    <name type="scientific">Papilio machaon</name>
    <name type="common">Old World swallowtail butterfly</name>
    <dbReference type="NCBI Taxonomy" id="76193"/>
    <lineage>
        <taxon>Eukaryota</taxon>
        <taxon>Metazoa</taxon>
        <taxon>Ecdysozoa</taxon>
        <taxon>Arthropoda</taxon>
        <taxon>Hexapoda</taxon>
        <taxon>Insecta</taxon>
        <taxon>Pterygota</taxon>
        <taxon>Neoptera</taxon>
        <taxon>Endopterygota</taxon>
        <taxon>Lepidoptera</taxon>
        <taxon>Glossata</taxon>
        <taxon>Ditrysia</taxon>
        <taxon>Papilionoidea</taxon>
        <taxon>Papilionidae</taxon>
        <taxon>Papilioninae</taxon>
        <taxon>Papilio</taxon>
    </lineage>
</organism>
<dbReference type="Proteomes" id="UP000053240">
    <property type="component" value="Unassembled WGS sequence"/>
</dbReference>
<dbReference type="Gene3D" id="3.40.50.300">
    <property type="entry name" value="P-loop containing nucleotide triphosphate hydrolases"/>
    <property type="match status" value="1"/>
</dbReference>
<keyword evidence="3" id="KW-1185">Reference proteome</keyword>
<evidence type="ECO:0000313" key="3">
    <source>
        <dbReference type="Proteomes" id="UP000053240"/>
    </source>
</evidence>
<dbReference type="InParanoid" id="A0A0N1IEJ4"/>
<dbReference type="Pfam" id="PF01443">
    <property type="entry name" value="Viral_helicase1"/>
    <property type="match status" value="1"/>
</dbReference>
<name>A0A0N1IEJ4_PAPMA</name>